<evidence type="ECO:0000313" key="2">
    <source>
        <dbReference type="Proteomes" id="UP000076871"/>
    </source>
</evidence>
<evidence type="ECO:0000313" key="1">
    <source>
        <dbReference type="EMBL" id="KZT04658.1"/>
    </source>
</evidence>
<protein>
    <submittedName>
        <fullName evidence="1">Uncharacterized protein</fullName>
    </submittedName>
</protein>
<organism evidence="1 2">
    <name type="scientific">Laetiporus sulphureus 93-53</name>
    <dbReference type="NCBI Taxonomy" id="1314785"/>
    <lineage>
        <taxon>Eukaryota</taxon>
        <taxon>Fungi</taxon>
        <taxon>Dikarya</taxon>
        <taxon>Basidiomycota</taxon>
        <taxon>Agaricomycotina</taxon>
        <taxon>Agaricomycetes</taxon>
        <taxon>Polyporales</taxon>
        <taxon>Laetiporus</taxon>
    </lineage>
</organism>
<sequence>MPQLLDCATPVKLSSITPEFTSRKLRVAGRMLAYIPETSMLLLADGHAALFVDISLCLNPHSSMPWLRERNSVIMAMGNLEESEHPFPLPILPLHARKSEIDPYLVLRAIVVTDSLTLDLRLWNKAIEEREKLAAASSAKRTTPSDIGSVR</sequence>
<dbReference type="Proteomes" id="UP000076871">
    <property type="component" value="Unassembled WGS sequence"/>
</dbReference>
<dbReference type="Gene3D" id="2.40.50.140">
    <property type="entry name" value="Nucleic acid-binding proteins"/>
    <property type="match status" value="1"/>
</dbReference>
<gene>
    <name evidence="1" type="ORF">LAESUDRAFT_657387</name>
</gene>
<keyword evidence="2" id="KW-1185">Reference proteome</keyword>
<dbReference type="OrthoDB" id="3258172at2759"/>
<reference evidence="1 2" key="1">
    <citation type="journal article" date="2016" name="Mol. Biol. Evol.">
        <title>Comparative Genomics of Early-Diverging Mushroom-Forming Fungi Provides Insights into the Origins of Lignocellulose Decay Capabilities.</title>
        <authorList>
            <person name="Nagy L.G."/>
            <person name="Riley R."/>
            <person name="Tritt A."/>
            <person name="Adam C."/>
            <person name="Daum C."/>
            <person name="Floudas D."/>
            <person name="Sun H."/>
            <person name="Yadav J.S."/>
            <person name="Pangilinan J."/>
            <person name="Larsson K.H."/>
            <person name="Matsuura K."/>
            <person name="Barry K."/>
            <person name="Labutti K."/>
            <person name="Kuo R."/>
            <person name="Ohm R.A."/>
            <person name="Bhattacharya S.S."/>
            <person name="Shirouzu T."/>
            <person name="Yoshinaga Y."/>
            <person name="Martin F.M."/>
            <person name="Grigoriev I.V."/>
            <person name="Hibbett D.S."/>
        </authorList>
    </citation>
    <scope>NUCLEOTIDE SEQUENCE [LARGE SCALE GENOMIC DNA]</scope>
    <source>
        <strain evidence="1 2">93-53</strain>
    </source>
</reference>
<dbReference type="GeneID" id="63821712"/>
<proteinExistence type="predicted"/>
<accession>A0A165DDT3</accession>
<dbReference type="EMBL" id="KV427635">
    <property type="protein sequence ID" value="KZT04658.1"/>
    <property type="molecule type" value="Genomic_DNA"/>
</dbReference>
<dbReference type="InterPro" id="IPR012340">
    <property type="entry name" value="NA-bd_OB-fold"/>
</dbReference>
<dbReference type="InParanoid" id="A0A165DDT3"/>
<dbReference type="AlphaFoldDB" id="A0A165DDT3"/>
<name>A0A165DDT3_9APHY</name>
<dbReference type="RefSeq" id="XP_040762398.1">
    <property type="nucleotide sequence ID" value="XM_040904682.1"/>
</dbReference>